<dbReference type="Pfam" id="PF25598">
    <property type="entry name" value="ARM_PUB"/>
    <property type="match status" value="1"/>
</dbReference>
<keyword evidence="3 5" id="KW-0808">Transferase</keyword>
<dbReference type="GO" id="GO:0016567">
    <property type="term" value="P:protein ubiquitination"/>
    <property type="evidence" value="ECO:0007669"/>
    <property type="project" value="UniProtKB-UniRule"/>
</dbReference>
<evidence type="ECO:0000259" key="6">
    <source>
        <dbReference type="PROSITE" id="PS51698"/>
    </source>
</evidence>
<name>A0AAW2RIS3_9LAMI</name>
<dbReference type="CDD" id="cd16664">
    <property type="entry name" value="RING-Ubox_PUB"/>
    <property type="match status" value="1"/>
</dbReference>
<dbReference type="InterPro" id="IPR016024">
    <property type="entry name" value="ARM-type_fold"/>
</dbReference>
<comment type="catalytic activity">
    <reaction evidence="1 5">
        <text>S-ubiquitinyl-[E2 ubiquitin-conjugating enzyme]-L-cysteine + [acceptor protein]-L-lysine = [E2 ubiquitin-conjugating enzyme]-L-cysteine + N(6)-ubiquitinyl-[acceptor protein]-L-lysine.</text>
        <dbReference type="EC" id="2.3.2.27"/>
    </reaction>
</comment>
<dbReference type="InterPro" id="IPR058678">
    <property type="entry name" value="ARM_PUB"/>
</dbReference>
<protein>
    <recommendedName>
        <fullName evidence="5 6">U-box domain-containing protein</fullName>
        <ecNumber evidence="5">2.3.2.27</ecNumber>
    </recommendedName>
    <alternativeName>
        <fullName evidence="5">RING-type E3 ubiquitin transferase PUB</fullName>
    </alternativeName>
</protein>
<feature type="domain" description="U-box" evidence="6">
    <location>
        <begin position="9"/>
        <end position="84"/>
    </location>
</feature>
<dbReference type="AlphaFoldDB" id="A0AAW2RIS3"/>
<dbReference type="InterPro" id="IPR011989">
    <property type="entry name" value="ARM-like"/>
</dbReference>
<dbReference type="InterPro" id="IPR013083">
    <property type="entry name" value="Znf_RING/FYVE/PHD"/>
</dbReference>
<comment type="pathway">
    <text evidence="2 5">Protein modification; protein ubiquitination.</text>
</comment>
<reference evidence="7" key="1">
    <citation type="submission" date="2020-06" db="EMBL/GenBank/DDBJ databases">
        <authorList>
            <person name="Li T."/>
            <person name="Hu X."/>
            <person name="Zhang T."/>
            <person name="Song X."/>
            <person name="Zhang H."/>
            <person name="Dai N."/>
            <person name="Sheng W."/>
            <person name="Hou X."/>
            <person name="Wei L."/>
        </authorList>
    </citation>
    <scope>NUCLEOTIDE SEQUENCE</scope>
    <source>
        <strain evidence="7">G01</strain>
        <tissue evidence="7">Leaf</tissue>
    </source>
</reference>
<dbReference type="Gene3D" id="1.25.10.10">
    <property type="entry name" value="Leucine-rich Repeat Variant"/>
    <property type="match status" value="1"/>
</dbReference>
<evidence type="ECO:0000256" key="3">
    <source>
        <dbReference type="ARBA" id="ARBA00022679"/>
    </source>
</evidence>
<evidence type="ECO:0000256" key="5">
    <source>
        <dbReference type="RuleBase" id="RU369093"/>
    </source>
</evidence>
<keyword evidence="4 5" id="KW-0833">Ubl conjugation pathway</keyword>
<dbReference type="EMBL" id="JACGWK010000001">
    <property type="protein sequence ID" value="KAL0379993.1"/>
    <property type="molecule type" value="Genomic_DNA"/>
</dbReference>
<evidence type="ECO:0000313" key="7">
    <source>
        <dbReference type="EMBL" id="KAL0379993.1"/>
    </source>
</evidence>
<dbReference type="Gene3D" id="3.30.40.10">
    <property type="entry name" value="Zinc/RING finger domain, C3HC4 (zinc finger)"/>
    <property type="match status" value="1"/>
</dbReference>
<dbReference type="EC" id="2.3.2.27" evidence="5"/>
<evidence type="ECO:0000256" key="1">
    <source>
        <dbReference type="ARBA" id="ARBA00000900"/>
    </source>
</evidence>
<dbReference type="PANTHER" id="PTHR22849">
    <property type="entry name" value="WDSAM1 PROTEIN"/>
    <property type="match status" value="1"/>
</dbReference>
<gene>
    <name evidence="7" type="ORF">Sangu_0063600</name>
</gene>
<dbReference type="GO" id="GO:0061630">
    <property type="term" value="F:ubiquitin protein ligase activity"/>
    <property type="evidence" value="ECO:0007669"/>
    <property type="project" value="UniProtKB-UniRule"/>
</dbReference>
<dbReference type="Pfam" id="PF04564">
    <property type="entry name" value="U-box"/>
    <property type="match status" value="1"/>
</dbReference>
<dbReference type="PROSITE" id="PS51698">
    <property type="entry name" value="U_BOX"/>
    <property type="match status" value="1"/>
</dbReference>
<dbReference type="PANTHER" id="PTHR22849:SF23">
    <property type="entry name" value="U-BOX DOMAIN-CONTAINING PROTEIN"/>
    <property type="match status" value="1"/>
</dbReference>
<dbReference type="SUPFAM" id="SSF57850">
    <property type="entry name" value="RING/U-box"/>
    <property type="match status" value="1"/>
</dbReference>
<dbReference type="InterPro" id="IPR003613">
    <property type="entry name" value="Ubox_domain"/>
</dbReference>
<dbReference type="SUPFAM" id="SSF48371">
    <property type="entry name" value="ARM repeat"/>
    <property type="match status" value="1"/>
</dbReference>
<reference evidence="7" key="2">
    <citation type="journal article" date="2024" name="Plant">
        <title>Genomic evolution and insights into agronomic trait innovations of Sesamum species.</title>
        <authorList>
            <person name="Miao H."/>
            <person name="Wang L."/>
            <person name="Qu L."/>
            <person name="Liu H."/>
            <person name="Sun Y."/>
            <person name="Le M."/>
            <person name="Wang Q."/>
            <person name="Wei S."/>
            <person name="Zheng Y."/>
            <person name="Lin W."/>
            <person name="Duan Y."/>
            <person name="Cao H."/>
            <person name="Xiong S."/>
            <person name="Wang X."/>
            <person name="Wei L."/>
            <person name="Li C."/>
            <person name="Ma Q."/>
            <person name="Ju M."/>
            <person name="Zhao R."/>
            <person name="Li G."/>
            <person name="Mu C."/>
            <person name="Tian Q."/>
            <person name="Mei H."/>
            <person name="Zhang T."/>
            <person name="Gao T."/>
            <person name="Zhang H."/>
        </authorList>
    </citation>
    <scope>NUCLEOTIDE SEQUENCE</scope>
    <source>
        <strain evidence="7">G01</strain>
    </source>
</reference>
<sequence length="419" mass="46988">MEKINPSLDFPQDFRCPISMELMRDPVTISTGVTYERRNIERWFHTYKKRTCPATMQSIESLEMTPNHTLKRLIVGWLDSQADQYLLAPARRQSAKHDELAAVLGTIDSSPFKVSSLRKLRSILEMGDEVKEDFKRLGGVEVLVRIIVQILVENSDFVTFRACEEALGVLHQVPVSDEDEQILQLLMKPDCMRSMGIMLQRGSLEARFCTISTFQKMAKADYHWNYVAQDQGIDFFKSLLEIVSDEICTKASSSALKLLIEILEASKKSRLKAIEAGGVCTLVELLPDSNRSKTEKILKLIKLLCECAEGRLAFTEHGLGISAVAKKMLNVSPGATKIGVKILWLISSFHATEKVLEEMLVSGAVKKLVALLNIASGQSSTKDRVVKILKFHGRAWRRYPCFPTDVKAYLGLGNDNTSC</sequence>
<dbReference type="SMART" id="SM00504">
    <property type="entry name" value="Ubox"/>
    <property type="match status" value="1"/>
</dbReference>
<dbReference type="InterPro" id="IPR045210">
    <property type="entry name" value="RING-Ubox_PUB"/>
</dbReference>
<comment type="caution">
    <text evidence="7">The sequence shown here is derived from an EMBL/GenBank/DDBJ whole genome shotgun (WGS) entry which is preliminary data.</text>
</comment>
<dbReference type="InterPro" id="IPR045185">
    <property type="entry name" value="PUB22/23/24-like"/>
</dbReference>
<organism evidence="7">
    <name type="scientific">Sesamum angustifolium</name>
    <dbReference type="NCBI Taxonomy" id="2727405"/>
    <lineage>
        <taxon>Eukaryota</taxon>
        <taxon>Viridiplantae</taxon>
        <taxon>Streptophyta</taxon>
        <taxon>Embryophyta</taxon>
        <taxon>Tracheophyta</taxon>
        <taxon>Spermatophyta</taxon>
        <taxon>Magnoliopsida</taxon>
        <taxon>eudicotyledons</taxon>
        <taxon>Gunneridae</taxon>
        <taxon>Pentapetalae</taxon>
        <taxon>asterids</taxon>
        <taxon>lamiids</taxon>
        <taxon>Lamiales</taxon>
        <taxon>Pedaliaceae</taxon>
        <taxon>Sesamum</taxon>
    </lineage>
</organism>
<accession>A0AAW2RIS3</accession>
<proteinExistence type="predicted"/>
<comment type="function">
    <text evidence="5">Functions as an E3 ubiquitin ligase.</text>
</comment>
<evidence type="ECO:0000256" key="2">
    <source>
        <dbReference type="ARBA" id="ARBA00004906"/>
    </source>
</evidence>
<evidence type="ECO:0000256" key="4">
    <source>
        <dbReference type="ARBA" id="ARBA00022786"/>
    </source>
</evidence>